<proteinExistence type="predicted"/>
<dbReference type="PANTHER" id="PTHR47926:SF529">
    <property type="entry name" value="TETRATRICOPEPTIDE-LIKE HELICAL DOMAIN SUPERFAMILY"/>
    <property type="match status" value="1"/>
</dbReference>
<dbReference type="InterPro" id="IPR002885">
    <property type="entry name" value="PPR_rpt"/>
</dbReference>
<name>A0AAJ6X6E3_POPEU</name>
<dbReference type="NCBIfam" id="TIGR00756">
    <property type="entry name" value="PPR"/>
    <property type="match status" value="4"/>
</dbReference>
<gene>
    <name evidence="4" type="primary">LOC105112863</name>
</gene>
<dbReference type="GeneID" id="105112863"/>
<evidence type="ECO:0000313" key="3">
    <source>
        <dbReference type="Proteomes" id="UP000694918"/>
    </source>
</evidence>
<evidence type="ECO:0000313" key="4">
    <source>
        <dbReference type="RefSeq" id="XP_011007049.1"/>
    </source>
</evidence>
<dbReference type="Pfam" id="PF01535">
    <property type="entry name" value="PPR"/>
    <property type="match status" value="5"/>
</dbReference>
<evidence type="ECO:0000256" key="2">
    <source>
        <dbReference type="PROSITE-ProRule" id="PRU00708"/>
    </source>
</evidence>
<dbReference type="RefSeq" id="XP_011007049.1">
    <property type="nucleotide sequence ID" value="XM_011008747.1"/>
</dbReference>
<keyword evidence="3" id="KW-1185">Reference proteome</keyword>
<dbReference type="Proteomes" id="UP000694918">
    <property type="component" value="Unplaced"/>
</dbReference>
<dbReference type="PROSITE" id="PS51375">
    <property type="entry name" value="PPR"/>
    <property type="match status" value="4"/>
</dbReference>
<dbReference type="GO" id="GO:0009451">
    <property type="term" value="P:RNA modification"/>
    <property type="evidence" value="ECO:0007669"/>
    <property type="project" value="InterPro"/>
</dbReference>
<dbReference type="FunFam" id="1.25.40.10:FF:003657">
    <property type="entry name" value="Uncharacterized protein"/>
    <property type="match status" value="1"/>
</dbReference>
<dbReference type="InterPro" id="IPR046960">
    <property type="entry name" value="PPR_At4g14850-like_plant"/>
</dbReference>
<feature type="repeat" description="PPR" evidence="2">
    <location>
        <begin position="283"/>
        <end position="318"/>
    </location>
</feature>
<feature type="repeat" description="PPR" evidence="2">
    <location>
        <begin position="248"/>
        <end position="282"/>
    </location>
</feature>
<dbReference type="GO" id="GO:0003723">
    <property type="term" value="F:RNA binding"/>
    <property type="evidence" value="ECO:0007669"/>
    <property type="project" value="InterPro"/>
</dbReference>
<dbReference type="InterPro" id="IPR046848">
    <property type="entry name" value="E_motif"/>
</dbReference>
<feature type="repeat" description="PPR" evidence="2">
    <location>
        <begin position="147"/>
        <end position="181"/>
    </location>
</feature>
<reference evidence="4" key="1">
    <citation type="submission" date="2025-08" db="UniProtKB">
        <authorList>
            <consortium name="RefSeq"/>
        </authorList>
    </citation>
    <scope>IDENTIFICATION</scope>
</reference>
<organism evidence="3 4">
    <name type="scientific">Populus euphratica</name>
    <name type="common">Euphrates poplar</name>
    <dbReference type="NCBI Taxonomy" id="75702"/>
    <lineage>
        <taxon>Eukaryota</taxon>
        <taxon>Viridiplantae</taxon>
        <taxon>Streptophyta</taxon>
        <taxon>Embryophyta</taxon>
        <taxon>Tracheophyta</taxon>
        <taxon>Spermatophyta</taxon>
        <taxon>Magnoliopsida</taxon>
        <taxon>eudicotyledons</taxon>
        <taxon>Gunneridae</taxon>
        <taxon>Pentapetalae</taxon>
        <taxon>rosids</taxon>
        <taxon>fabids</taxon>
        <taxon>Malpighiales</taxon>
        <taxon>Salicaceae</taxon>
        <taxon>Saliceae</taxon>
        <taxon>Populus</taxon>
    </lineage>
</organism>
<dbReference type="SUPFAM" id="SSF48452">
    <property type="entry name" value="TPR-like"/>
    <property type="match status" value="1"/>
</dbReference>
<keyword evidence="1" id="KW-0677">Repeat</keyword>
<dbReference type="AlphaFoldDB" id="A0AAJ6X6E3"/>
<evidence type="ECO:0000256" key="1">
    <source>
        <dbReference type="ARBA" id="ARBA00022737"/>
    </source>
</evidence>
<accession>A0AAJ6X6E3</accession>
<dbReference type="Pfam" id="PF20431">
    <property type="entry name" value="E_motif"/>
    <property type="match status" value="1"/>
</dbReference>
<dbReference type="PANTHER" id="PTHR47926">
    <property type="entry name" value="PENTATRICOPEPTIDE REPEAT-CONTAINING PROTEIN"/>
    <property type="match status" value="1"/>
</dbReference>
<feature type="repeat" description="PPR" evidence="2">
    <location>
        <begin position="116"/>
        <end position="146"/>
    </location>
</feature>
<dbReference type="Pfam" id="PF13041">
    <property type="entry name" value="PPR_2"/>
    <property type="match status" value="1"/>
</dbReference>
<dbReference type="Gene3D" id="1.25.40.10">
    <property type="entry name" value="Tetratricopeptide repeat domain"/>
    <property type="match status" value="4"/>
</dbReference>
<sequence length="448" mass="49933">MASFLTRSPLPMDRNLLTTSTRTPTTIISLRTCHDIQEVKQLHARFVVSGLLGYHPLCARRLLEAYVTKSQIYYAVSIFERIPSPDVFVYNTMIRGLTMGSIDDAERVLGEFSEENTLAKNALISGYLTEGRVDKARKMFDDMAAKDAASWSALITGYTKNGMHTEALALFQDMMVSHILPNEAALVSLLSACGQLGTLHQGRWIHAYIDKTRVLMSTKLTTALIDMYAKSGSIECGYGLFQKMAWRDVVSWGVMISAFAIYGHASKCFQLFDEMLADGIRPNKVIFVAILSACSHAGRVEEGRQYFSQMEHDFGIKPSIEHYGCMVDLLGRAGLLADAEELILSMPEQPNSIIWGSLLSACRTHNDLKRGTWAFENLMELEPTSGDRYKLAGLMFANAGEKEEATKIRKMIHEKDMETTCGSSFIEVEGAVHEFTVGYTAHNKARDI</sequence>
<dbReference type="InterPro" id="IPR011990">
    <property type="entry name" value="TPR-like_helical_dom_sf"/>
</dbReference>
<protein>
    <submittedName>
        <fullName evidence="4">Pentatricopeptide repeat-containing protein At3g62890 isoform X2</fullName>
    </submittedName>
</protein>